<dbReference type="Gene3D" id="3.30.70.100">
    <property type="match status" value="1"/>
</dbReference>
<name>A0A2U1T344_9MICO</name>
<dbReference type="EMBL" id="QEEX01000001">
    <property type="protein sequence ID" value="PWB98289.1"/>
    <property type="molecule type" value="Genomic_DNA"/>
</dbReference>
<dbReference type="RefSeq" id="WP_108998023.1">
    <property type="nucleotide sequence ID" value="NZ_QEEX01000001.1"/>
</dbReference>
<reference evidence="3" key="1">
    <citation type="submission" date="2018-04" db="EMBL/GenBank/DDBJ databases">
        <authorList>
            <person name="Liu S."/>
            <person name="Wang Z."/>
            <person name="Li J."/>
        </authorList>
    </citation>
    <scope>NUCLEOTIDE SEQUENCE [LARGE SCALE GENOMIC DNA]</scope>
    <source>
        <strain evidence="3">S1194</strain>
    </source>
</reference>
<dbReference type="PANTHER" id="PTHR40257">
    <property type="match status" value="1"/>
</dbReference>
<protein>
    <submittedName>
        <fullName evidence="2">DUF1330 domain-containing protein</fullName>
    </submittedName>
</protein>
<feature type="domain" description="DUF1330" evidence="1">
    <location>
        <begin position="46"/>
        <end position="132"/>
    </location>
</feature>
<dbReference type="Pfam" id="PF07045">
    <property type="entry name" value="DUF1330"/>
    <property type="match status" value="1"/>
</dbReference>
<dbReference type="PANTHER" id="PTHR40257:SF1">
    <property type="entry name" value="DUF1330 DOMAIN-CONTAINING PROTEIN"/>
    <property type="match status" value="1"/>
</dbReference>
<dbReference type="AlphaFoldDB" id="A0A2U1T344"/>
<dbReference type="InterPro" id="IPR011008">
    <property type="entry name" value="Dimeric_a/b-barrel"/>
</dbReference>
<dbReference type="Proteomes" id="UP000244978">
    <property type="component" value="Unassembled WGS sequence"/>
</dbReference>
<gene>
    <name evidence="2" type="ORF">DF220_10950</name>
</gene>
<dbReference type="InterPro" id="IPR010753">
    <property type="entry name" value="DUF1330"/>
</dbReference>
<dbReference type="SUPFAM" id="SSF54909">
    <property type="entry name" value="Dimeric alpha+beta barrel"/>
    <property type="match status" value="1"/>
</dbReference>
<sequence>MAYIDINPDQLRSVLGTMPPATPFDMLNLLRFRETAEYPAQYANQPVTISGAEAYATYGRHARKHLADIGAEVVVMAESRGTLIGPVDEQWHQVLLVRYPSIEKFVAMVTDPSYEEAAVHRTAALADSRLIVTLTR</sequence>
<keyword evidence="3" id="KW-1185">Reference proteome</keyword>
<proteinExistence type="predicted"/>
<accession>A0A2U1T344</accession>
<organism evidence="2 3">
    <name type="scientific">Homoserinimonas hongtaonis</name>
    <dbReference type="NCBI Taxonomy" id="2079791"/>
    <lineage>
        <taxon>Bacteria</taxon>
        <taxon>Bacillati</taxon>
        <taxon>Actinomycetota</taxon>
        <taxon>Actinomycetes</taxon>
        <taxon>Micrococcales</taxon>
        <taxon>Microbacteriaceae</taxon>
        <taxon>Homoserinimonas</taxon>
    </lineage>
</organism>
<evidence type="ECO:0000259" key="1">
    <source>
        <dbReference type="Pfam" id="PF07045"/>
    </source>
</evidence>
<evidence type="ECO:0000313" key="3">
    <source>
        <dbReference type="Proteomes" id="UP000244978"/>
    </source>
</evidence>
<evidence type="ECO:0000313" key="2">
    <source>
        <dbReference type="EMBL" id="PWB98289.1"/>
    </source>
</evidence>
<comment type="caution">
    <text evidence="2">The sequence shown here is derived from an EMBL/GenBank/DDBJ whole genome shotgun (WGS) entry which is preliminary data.</text>
</comment>